<comment type="caution">
    <text evidence="1">The sequence shown here is derived from an EMBL/GenBank/DDBJ whole genome shotgun (WGS) entry which is preliminary data.</text>
</comment>
<dbReference type="EMBL" id="BARV01030507">
    <property type="protein sequence ID" value="GAI42156.1"/>
    <property type="molecule type" value="Genomic_DNA"/>
</dbReference>
<name>X1PI14_9ZZZZ</name>
<evidence type="ECO:0000313" key="1">
    <source>
        <dbReference type="EMBL" id="GAI42156.1"/>
    </source>
</evidence>
<protein>
    <recommendedName>
        <fullName evidence="2">DUF5678 domain-containing protein</fullName>
    </recommendedName>
</protein>
<accession>X1PI14</accession>
<organism evidence="1">
    <name type="scientific">marine sediment metagenome</name>
    <dbReference type="NCBI Taxonomy" id="412755"/>
    <lineage>
        <taxon>unclassified sequences</taxon>
        <taxon>metagenomes</taxon>
        <taxon>ecological metagenomes</taxon>
    </lineage>
</organism>
<gene>
    <name evidence="1" type="ORF">S06H3_48450</name>
</gene>
<sequence>MQRNKAIWTTLDICGIIIIQLPPRGLNMELEKELEFYKSQYKELLSHYENQFVLIKGDRLLGSFTKDSEAYEAGLEQLGNQPFLIKQVVKSEDIDRAPALVLGLLNAN</sequence>
<evidence type="ECO:0008006" key="2">
    <source>
        <dbReference type="Google" id="ProtNLM"/>
    </source>
</evidence>
<reference evidence="1" key="1">
    <citation type="journal article" date="2014" name="Front. Microbiol.">
        <title>High frequency of phylogenetically diverse reductive dehalogenase-homologous genes in deep subseafloor sedimentary metagenomes.</title>
        <authorList>
            <person name="Kawai M."/>
            <person name="Futagami T."/>
            <person name="Toyoda A."/>
            <person name="Takaki Y."/>
            <person name="Nishi S."/>
            <person name="Hori S."/>
            <person name="Arai W."/>
            <person name="Tsubouchi T."/>
            <person name="Morono Y."/>
            <person name="Uchiyama I."/>
            <person name="Ito T."/>
            <person name="Fujiyama A."/>
            <person name="Inagaki F."/>
            <person name="Takami H."/>
        </authorList>
    </citation>
    <scope>NUCLEOTIDE SEQUENCE</scope>
    <source>
        <strain evidence="1">Expedition CK06-06</strain>
    </source>
</reference>
<feature type="non-terminal residue" evidence="1">
    <location>
        <position position="108"/>
    </location>
</feature>
<proteinExistence type="predicted"/>
<dbReference type="AlphaFoldDB" id="X1PI14"/>